<dbReference type="EMBL" id="QRDW01000003">
    <property type="protein sequence ID" value="RED51521.1"/>
    <property type="molecule type" value="Genomic_DNA"/>
</dbReference>
<name>A0A3D9HQD4_9PROT</name>
<dbReference type="RefSeq" id="WP_115936402.1">
    <property type="nucleotide sequence ID" value="NZ_QRDW01000003.1"/>
</dbReference>
<dbReference type="Pfam" id="PF07589">
    <property type="entry name" value="PEP-CTERM"/>
    <property type="match status" value="1"/>
</dbReference>
<evidence type="ECO:0000259" key="2">
    <source>
        <dbReference type="Pfam" id="PF07589"/>
    </source>
</evidence>
<dbReference type="OrthoDB" id="8701611at2"/>
<evidence type="ECO:0000313" key="4">
    <source>
        <dbReference type="Proteomes" id="UP000256845"/>
    </source>
</evidence>
<dbReference type="InterPro" id="IPR013424">
    <property type="entry name" value="Ice-binding_C"/>
</dbReference>
<keyword evidence="4" id="KW-1185">Reference proteome</keyword>
<dbReference type="NCBIfam" id="NF038124">
    <property type="entry name" value="PEP_CTERM_TLD_A"/>
    <property type="match status" value="1"/>
</dbReference>
<evidence type="ECO:0000256" key="1">
    <source>
        <dbReference type="SAM" id="SignalP"/>
    </source>
</evidence>
<dbReference type="AlphaFoldDB" id="A0A3D9HQD4"/>
<accession>A0A3D9HQD4</accession>
<comment type="caution">
    <text evidence="3">The sequence shown here is derived from an EMBL/GenBank/DDBJ whole genome shotgun (WGS) entry which is preliminary data.</text>
</comment>
<evidence type="ECO:0000313" key="3">
    <source>
        <dbReference type="EMBL" id="RED51521.1"/>
    </source>
</evidence>
<feature type="signal peptide" evidence="1">
    <location>
        <begin position="1"/>
        <end position="24"/>
    </location>
</feature>
<reference evidence="3 4" key="1">
    <citation type="submission" date="2018-07" db="EMBL/GenBank/DDBJ databases">
        <title>Genomic Encyclopedia of Type Strains, Phase III (KMG-III): the genomes of soil and plant-associated and newly described type strains.</title>
        <authorList>
            <person name="Whitman W."/>
        </authorList>
    </citation>
    <scope>NUCLEOTIDE SEQUENCE [LARGE SCALE GENOMIC DNA]</scope>
    <source>
        <strain evidence="3 4">CECT 8488</strain>
    </source>
</reference>
<organism evidence="3 4">
    <name type="scientific">Aestuariispira insulae</name>
    <dbReference type="NCBI Taxonomy" id="1461337"/>
    <lineage>
        <taxon>Bacteria</taxon>
        <taxon>Pseudomonadati</taxon>
        <taxon>Pseudomonadota</taxon>
        <taxon>Alphaproteobacteria</taxon>
        <taxon>Rhodospirillales</taxon>
        <taxon>Kiloniellaceae</taxon>
        <taxon>Aestuariispira</taxon>
    </lineage>
</organism>
<feature type="chain" id="PRO_5017705230" evidence="1">
    <location>
        <begin position="25"/>
        <end position="240"/>
    </location>
</feature>
<dbReference type="Proteomes" id="UP000256845">
    <property type="component" value="Unassembled WGS sequence"/>
</dbReference>
<gene>
    <name evidence="3" type="ORF">DFP90_103323</name>
</gene>
<keyword evidence="1" id="KW-0732">Signal</keyword>
<sequence>MKKLTYLLFSLMMTSAGLTGKATAGVIIGDSDLLNDSHLTQLENWLGEGPLALTSIYQQQDSDRATDWHDAVDNRVRSFTLIEINLGAQTMLVGGYNPYSWDASLRTYRLTRDEADRTAFIYNLSLGMKLDQDLTTSYGRFQTFNSLQLGPAFGVGMDLRVTSDLNYLSSNLGYSYGDVSRRGDNDYAESFVGGHRRIAVSKIETFTIAHHTHTDVTAPGSLALMGLGLMGLAMRRREKR</sequence>
<proteinExistence type="predicted"/>
<protein>
    <submittedName>
        <fullName evidence="3">Putative secreted protein with PEP-CTERM sorting signal</fullName>
    </submittedName>
</protein>
<feature type="domain" description="Ice-binding protein C-terminal" evidence="2">
    <location>
        <begin position="216"/>
        <end position="237"/>
    </location>
</feature>